<evidence type="ECO:0000256" key="1">
    <source>
        <dbReference type="SAM" id="MobiDB-lite"/>
    </source>
</evidence>
<evidence type="ECO:0000313" key="4">
    <source>
        <dbReference type="Proteomes" id="UP001220324"/>
    </source>
</evidence>
<protein>
    <submittedName>
        <fullName evidence="3">Uncharacterized protein</fullName>
    </submittedName>
</protein>
<reference evidence="3 4" key="1">
    <citation type="journal article" date="2023" name="IMA Fungus">
        <title>Comparative genomic study of the Penicillium genus elucidates a diverse pangenome and 15 lateral gene transfer events.</title>
        <authorList>
            <person name="Petersen C."/>
            <person name="Sorensen T."/>
            <person name="Nielsen M.R."/>
            <person name="Sondergaard T.E."/>
            <person name="Sorensen J.L."/>
            <person name="Fitzpatrick D.A."/>
            <person name="Frisvad J.C."/>
            <person name="Nielsen K.L."/>
        </authorList>
    </citation>
    <scope>NUCLEOTIDE SEQUENCE [LARGE SCALE GENOMIC DNA]</scope>
    <source>
        <strain evidence="3 4">IBT 35679</strain>
    </source>
</reference>
<keyword evidence="2" id="KW-0472">Membrane</keyword>
<comment type="caution">
    <text evidence="3">The sequence shown here is derived from an EMBL/GenBank/DDBJ whole genome shotgun (WGS) entry which is preliminary data.</text>
</comment>
<feature type="compositionally biased region" description="Polar residues" evidence="1">
    <location>
        <begin position="180"/>
        <end position="189"/>
    </location>
</feature>
<organism evidence="3 4">
    <name type="scientific">Penicillium frequentans</name>
    <dbReference type="NCBI Taxonomy" id="3151616"/>
    <lineage>
        <taxon>Eukaryota</taxon>
        <taxon>Fungi</taxon>
        <taxon>Dikarya</taxon>
        <taxon>Ascomycota</taxon>
        <taxon>Pezizomycotina</taxon>
        <taxon>Eurotiomycetes</taxon>
        <taxon>Eurotiomycetidae</taxon>
        <taxon>Eurotiales</taxon>
        <taxon>Aspergillaceae</taxon>
        <taxon>Penicillium</taxon>
    </lineage>
</organism>
<evidence type="ECO:0000313" key="3">
    <source>
        <dbReference type="EMBL" id="KAJ5546944.1"/>
    </source>
</evidence>
<dbReference type="AlphaFoldDB" id="A0AAD6GIS3"/>
<feature type="transmembrane region" description="Helical" evidence="2">
    <location>
        <begin position="109"/>
        <end position="126"/>
    </location>
</feature>
<dbReference type="Proteomes" id="UP001220324">
    <property type="component" value="Unassembled WGS sequence"/>
</dbReference>
<sequence>MSSNKHPLSRARKAQALLSVISWPCALAAVFTTRGSPQAWITSSSMTPVFMLSRYRKSGRQSYSPLEIAIDGSMVLFLLGVYISGIFILASREIGEWADIYNYKLARGIPQIYSNLSCILLSLLYLRSFAQGLFYKCIKPIFKARRVNYTLCPSCDRSVDAPMTQSQDVTAARQERPSVSADSLQTLYTDDNESQPLLPESSIGVEGK</sequence>
<accession>A0AAD6GIS3</accession>
<keyword evidence="4" id="KW-1185">Reference proteome</keyword>
<gene>
    <name evidence="3" type="ORF">N7494_004529</name>
</gene>
<evidence type="ECO:0000256" key="2">
    <source>
        <dbReference type="SAM" id="Phobius"/>
    </source>
</evidence>
<keyword evidence="2" id="KW-1133">Transmembrane helix</keyword>
<proteinExistence type="predicted"/>
<dbReference type="EMBL" id="JAQIZZ010000003">
    <property type="protein sequence ID" value="KAJ5546944.1"/>
    <property type="molecule type" value="Genomic_DNA"/>
</dbReference>
<name>A0AAD6GIS3_9EURO</name>
<feature type="region of interest" description="Disordered" evidence="1">
    <location>
        <begin position="166"/>
        <end position="208"/>
    </location>
</feature>
<keyword evidence="2" id="KW-0812">Transmembrane</keyword>
<feature type="transmembrane region" description="Helical" evidence="2">
    <location>
        <begin position="68"/>
        <end position="89"/>
    </location>
</feature>